<dbReference type="Proteomes" id="UP000886523">
    <property type="component" value="Unassembled WGS sequence"/>
</dbReference>
<evidence type="ECO:0000313" key="3">
    <source>
        <dbReference type="Proteomes" id="UP000886523"/>
    </source>
</evidence>
<dbReference type="InterPro" id="IPR013183">
    <property type="entry name" value="Hsk3-like"/>
</dbReference>
<reference evidence="2" key="1">
    <citation type="journal article" date="2020" name="Nat. Commun.">
        <title>Large-scale genome sequencing of mycorrhizal fungi provides insights into the early evolution of symbiotic traits.</title>
        <authorList>
            <person name="Miyauchi S."/>
            <person name="Kiss E."/>
            <person name="Kuo A."/>
            <person name="Drula E."/>
            <person name="Kohler A."/>
            <person name="Sanchez-Garcia M."/>
            <person name="Morin E."/>
            <person name="Andreopoulos B."/>
            <person name="Barry K.W."/>
            <person name="Bonito G."/>
            <person name="Buee M."/>
            <person name="Carver A."/>
            <person name="Chen C."/>
            <person name="Cichocki N."/>
            <person name="Clum A."/>
            <person name="Culley D."/>
            <person name="Crous P.W."/>
            <person name="Fauchery L."/>
            <person name="Girlanda M."/>
            <person name="Hayes R.D."/>
            <person name="Keri Z."/>
            <person name="LaButti K."/>
            <person name="Lipzen A."/>
            <person name="Lombard V."/>
            <person name="Magnuson J."/>
            <person name="Maillard F."/>
            <person name="Murat C."/>
            <person name="Nolan M."/>
            <person name="Ohm R.A."/>
            <person name="Pangilinan J."/>
            <person name="Pereira M.F."/>
            <person name="Perotto S."/>
            <person name="Peter M."/>
            <person name="Pfister S."/>
            <person name="Riley R."/>
            <person name="Sitrit Y."/>
            <person name="Stielow J.B."/>
            <person name="Szollosi G."/>
            <person name="Zifcakova L."/>
            <person name="Stursova M."/>
            <person name="Spatafora J.W."/>
            <person name="Tedersoo L."/>
            <person name="Vaario L.M."/>
            <person name="Yamada A."/>
            <person name="Yan M."/>
            <person name="Wang P."/>
            <person name="Xu J."/>
            <person name="Bruns T."/>
            <person name="Baldrian P."/>
            <person name="Vilgalys R."/>
            <person name="Dunand C."/>
            <person name="Henrissat B."/>
            <person name="Grigoriev I.V."/>
            <person name="Hibbett D."/>
            <person name="Nagy L.G."/>
            <person name="Martin F.M."/>
        </authorList>
    </citation>
    <scope>NUCLEOTIDE SEQUENCE</scope>
    <source>
        <strain evidence="2">UP504</strain>
    </source>
</reference>
<evidence type="ECO:0000313" key="2">
    <source>
        <dbReference type="EMBL" id="KAF9513393.1"/>
    </source>
</evidence>
<keyword evidence="3" id="KW-1185">Reference proteome</keyword>
<feature type="region of interest" description="Disordered" evidence="1">
    <location>
        <begin position="69"/>
        <end position="95"/>
    </location>
</feature>
<sequence length="95" mass="10541">MSFAQQKQRQYSQLSTTLHKLCRELELTRNLMDQTSIQLNAMGKFAALHAAQMMAVETVEVYVEGHGHLPGAMKASDRESDKASTDPKSKSSAEN</sequence>
<gene>
    <name evidence="2" type="ORF">BS47DRAFT_973039</name>
</gene>
<evidence type="ECO:0000256" key="1">
    <source>
        <dbReference type="SAM" id="MobiDB-lite"/>
    </source>
</evidence>
<feature type="compositionally biased region" description="Basic and acidic residues" evidence="1">
    <location>
        <begin position="75"/>
        <end position="95"/>
    </location>
</feature>
<organism evidence="2 3">
    <name type="scientific">Hydnum rufescens UP504</name>
    <dbReference type="NCBI Taxonomy" id="1448309"/>
    <lineage>
        <taxon>Eukaryota</taxon>
        <taxon>Fungi</taxon>
        <taxon>Dikarya</taxon>
        <taxon>Basidiomycota</taxon>
        <taxon>Agaricomycotina</taxon>
        <taxon>Agaricomycetes</taxon>
        <taxon>Cantharellales</taxon>
        <taxon>Hydnaceae</taxon>
        <taxon>Hydnum</taxon>
    </lineage>
</organism>
<dbReference type="OrthoDB" id="3212378at2759"/>
<name>A0A9P6AWP4_9AGAM</name>
<dbReference type="EMBL" id="MU128973">
    <property type="protein sequence ID" value="KAF9513393.1"/>
    <property type="molecule type" value="Genomic_DNA"/>
</dbReference>
<dbReference type="AlphaFoldDB" id="A0A9P6AWP4"/>
<comment type="caution">
    <text evidence="2">The sequence shown here is derived from an EMBL/GenBank/DDBJ whole genome shotgun (WGS) entry which is preliminary data.</text>
</comment>
<protein>
    <submittedName>
        <fullName evidence="2">Uncharacterized protein</fullName>
    </submittedName>
</protein>
<accession>A0A9P6AWP4</accession>
<proteinExistence type="predicted"/>
<dbReference type="Pfam" id="PF08227">
    <property type="entry name" value="DASH_Hsk3"/>
    <property type="match status" value="1"/>
</dbReference>